<evidence type="ECO:0000256" key="1">
    <source>
        <dbReference type="SAM" id="Phobius"/>
    </source>
</evidence>
<reference evidence="2" key="1">
    <citation type="submission" date="2018-02" db="EMBL/GenBank/DDBJ databases">
        <title>Rhizophora mucronata_Transcriptome.</title>
        <authorList>
            <person name="Meera S.P."/>
            <person name="Sreeshan A."/>
            <person name="Augustine A."/>
        </authorList>
    </citation>
    <scope>NUCLEOTIDE SEQUENCE</scope>
    <source>
        <tissue evidence="2">Leaf</tissue>
    </source>
</reference>
<name>A0A2P2NBE9_RHIMU</name>
<organism evidence="2">
    <name type="scientific">Rhizophora mucronata</name>
    <name type="common">Asiatic mangrove</name>
    <dbReference type="NCBI Taxonomy" id="61149"/>
    <lineage>
        <taxon>Eukaryota</taxon>
        <taxon>Viridiplantae</taxon>
        <taxon>Streptophyta</taxon>
        <taxon>Embryophyta</taxon>
        <taxon>Tracheophyta</taxon>
        <taxon>Spermatophyta</taxon>
        <taxon>Magnoliopsida</taxon>
        <taxon>eudicotyledons</taxon>
        <taxon>Gunneridae</taxon>
        <taxon>Pentapetalae</taxon>
        <taxon>rosids</taxon>
        <taxon>fabids</taxon>
        <taxon>Malpighiales</taxon>
        <taxon>Rhizophoraceae</taxon>
        <taxon>Rhizophora</taxon>
    </lineage>
</organism>
<evidence type="ECO:0000313" key="2">
    <source>
        <dbReference type="EMBL" id="MBX39793.1"/>
    </source>
</evidence>
<accession>A0A2P2NBE9</accession>
<protein>
    <submittedName>
        <fullName evidence="2">Uncharacterized protein</fullName>
    </submittedName>
</protein>
<keyword evidence="1" id="KW-1133">Transmembrane helix</keyword>
<feature type="transmembrane region" description="Helical" evidence="1">
    <location>
        <begin position="12"/>
        <end position="34"/>
    </location>
</feature>
<proteinExistence type="predicted"/>
<keyword evidence="1" id="KW-0472">Membrane</keyword>
<dbReference type="EMBL" id="GGEC01059309">
    <property type="protein sequence ID" value="MBX39793.1"/>
    <property type="molecule type" value="Transcribed_RNA"/>
</dbReference>
<sequence>MSGMVPGWCNFVSSMTRCCILINYFAFCIIYTTYPF</sequence>
<keyword evidence="1" id="KW-0812">Transmembrane</keyword>
<dbReference type="AlphaFoldDB" id="A0A2P2NBE9"/>